<protein>
    <submittedName>
        <fullName evidence="1">Uncharacterized protein</fullName>
    </submittedName>
</protein>
<dbReference type="EMBL" id="BSST01000001">
    <property type="protein sequence ID" value="GLX78601.1"/>
    <property type="molecule type" value="Genomic_DNA"/>
</dbReference>
<keyword evidence="2" id="KW-1185">Reference proteome</keyword>
<dbReference type="Proteomes" id="UP001157186">
    <property type="component" value="Unassembled WGS sequence"/>
</dbReference>
<reference evidence="1 2" key="1">
    <citation type="submission" date="2023-03" db="EMBL/GenBank/DDBJ databases">
        <title>Draft genome sequence of Thalassotalea insulae KCTC 62186T.</title>
        <authorList>
            <person name="Sawabe T."/>
        </authorList>
    </citation>
    <scope>NUCLEOTIDE SEQUENCE [LARGE SCALE GENOMIC DNA]</scope>
    <source>
        <strain evidence="1 2">KCTC 62186</strain>
    </source>
</reference>
<sequence length="30" mass="3438">MHPLPQVAQWHNVDLATIKNEIVPLGQPQY</sequence>
<evidence type="ECO:0000313" key="1">
    <source>
        <dbReference type="EMBL" id="GLX78601.1"/>
    </source>
</evidence>
<accession>A0ABQ6GVD3</accession>
<organism evidence="1 2">
    <name type="scientific">Thalassotalea insulae</name>
    <dbReference type="NCBI Taxonomy" id="2056778"/>
    <lineage>
        <taxon>Bacteria</taxon>
        <taxon>Pseudomonadati</taxon>
        <taxon>Pseudomonadota</taxon>
        <taxon>Gammaproteobacteria</taxon>
        <taxon>Alteromonadales</taxon>
        <taxon>Colwelliaceae</taxon>
        <taxon>Thalassotalea</taxon>
    </lineage>
</organism>
<name>A0ABQ6GVD3_9GAMM</name>
<evidence type="ECO:0000313" key="2">
    <source>
        <dbReference type="Proteomes" id="UP001157186"/>
    </source>
</evidence>
<comment type="caution">
    <text evidence="1">The sequence shown here is derived from an EMBL/GenBank/DDBJ whole genome shotgun (WGS) entry which is preliminary data.</text>
</comment>
<proteinExistence type="predicted"/>
<gene>
    <name evidence="1" type="ORF">tinsulaeT_19410</name>
</gene>